<dbReference type="Proteomes" id="UP000223596">
    <property type="component" value="Unassembled WGS sequence"/>
</dbReference>
<accession>A0AB36TH09</accession>
<gene>
    <name evidence="1" type="ORF">M972_111984</name>
</gene>
<reference evidence="1 2" key="1">
    <citation type="submission" date="2017-09" db="EMBL/GenBank/DDBJ databases">
        <title>Evaluation of Pacific Biosciences Sequencing Technology to Finishing C. thermocellum Genome Sequences.</title>
        <authorList>
            <person name="Brown S."/>
        </authorList>
    </citation>
    <scope>NUCLEOTIDE SEQUENCE [LARGE SCALE GENOMIC DNA]</scope>
    <source>
        <strain evidence="1 2">AD2</strain>
    </source>
</reference>
<evidence type="ECO:0000313" key="2">
    <source>
        <dbReference type="Proteomes" id="UP000223596"/>
    </source>
</evidence>
<name>A0AB36TH09_ACETH</name>
<protein>
    <submittedName>
        <fullName evidence="1">Uncharacterized protein</fullName>
    </submittedName>
</protein>
<dbReference type="EMBL" id="PDBW01000001">
    <property type="protein sequence ID" value="PFH03184.1"/>
    <property type="molecule type" value="Genomic_DNA"/>
</dbReference>
<organism evidence="1 2">
    <name type="scientific">Acetivibrio thermocellus AD2</name>
    <dbReference type="NCBI Taxonomy" id="1138384"/>
    <lineage>
        <taxon>Bacteria</taxon>
        <taxon>Bacillati</taxon>
        <taxon>Bacillota</taxon>
        <taxon>Clostridia</taxon>
        <taxon>Eubacteriales</taxon>
        <taxon>Oscillospiraceae</taxon>
        <taxon>Acetivibrio</taxon>
    </lineage>
</organism>
<dbReference type="AlphaFoldDB" id="A0AB36TH09"/>
<proteinExistence type="predicted"/>
<sequence length="57" mass="6975">MINLQYFELKINPYFVWKKAIITKVLQKCRIMADFLMLQCKNVHETVFESIIYRKAY</sequence>
<evidence type="ECO:0000313" key="1">
    <source>
        <dbReference type="EMBL" id="PFH03184.1"/>
    </source>
</evidence>
<comment type="caution">
    <text evidence="1">The sequence shown here is derived from an EMBL/GenBank/DDBJ whole genome shotgun (WGS) entry which is preliminary data.</text>
</comment>